<dbReference type="Pfam" id="PF17831">
    <property type="entry name" value="PDH_E1_M"/>
    <property type="match status" value="1"/>
</dbReference>
<dbReference type="Pfam" id="PF00456">
    <property type="entry name" value="Transketolase_N"/>
    <property type="match status" value="2"/>
</dbReference>
<dbReference type="GO" id="GO:0000287">
    <property type="term" value="F:magnesium ion binding"/>
    <property type="evidence" value="ECO:0007669"/>
    <property type="project" value="UniProtKB-ARBA"/>
</dbReference>
<dbReference type="Gene3D" id="3.40.50.970">
    <property type="match status" value="2"/>
</dbReference>
<dbReference type="Proteomes" id="UP000183561">
    <property type="component" value="Unassembled WGS sequence"/>
</dbReference>
<feature type="compositionally biased region" description="Polar residues" evidence="8">
    <location>
        <begin position="9"/>
        <end position="20"/>
    </location>
</feature>
<keyword evidence="11" id="KW-1185">Reference proteome</keyword>
<dbReference type="InterPro" id="IPR055152">
    <property type="entry name" value="Transketolase-like_C_2"/>
</dbReference>
<comment type="cofactor">
    <cofactor evidence="1 7">
        <name>Mg(2+)</name>
        <dbReference type="ChEBI" id="CHEBI:18420"/>
    </cofactor>
</comment>
<dbReference type="Pfam" id="PF22613">
    <property type="entry name" value="Transketolase_C_1"/>
    <property type="match status" value="1"/>
</dbReference>
<accession>A0A1H4WLG5</accession>
<dbReference type="GO" id="GO:0004739">
    <property type="term" value="F:pyruvate dehydrogenase (acetyl-transferring) activity"/>
    <property type="evidence" value="ECO:0007669"/>
    <property type="project" value="UniProtKB-EC"/>
</dbReference>
<feature type="binding site" evidence="7">
    <location>
        <position position="201"/>
    </location>
    <ligand>
        <name>Mg(2+)</name>
        <dbReference type="ChEBI" id="CHEBI:18420"/>
    </ligand>
</feature>
<evidence type="ECO:0000256" key="4">
    <source>
        <dbReference type="ARBA" id="ARBA00017172"/>
    </source>
</evidence>
<dbReference type="AlphaFoldDB" id="A0A1H4WLG5"/>
<dbReference type="SMART" id="SM00861">
    <property type="entry name" value="Transket_pyr"/>
    <property type="match status" value="1"/>
</dbReference>
<evidence type="ECO:0000256" key="8">
    <source>
        <dbReference type="SAM" id="MobiDB-lite"/>
    </source>
</evidence>
<evidence type="ECO:0000256" key="6">
    <source>
        <dbReference type="ARBA" id="ARBA00051231"/>
    </source>
</evidence>
<dbReference type="SUPFAM" id="SSF52922">
    <property type="entry name" value="TK C-terminal domain-like"/>
    <property type="match status" value="1"/>
</dbReference>
<dbReference type="InterPro" id="IPR005475">
    <property type="entry name" value="Transketolase-like_Pyr-bd"/>
</dbReference>
<comment type="catalytic activity">
    <reaction evidence="6">
        <text>N(6)-[(R)-lipoyl]-L-lysyl-[protein] + pyruvate + H(+) = N(6)-[(R)-S(8)-acetyldihydrolipoyl]-L-lysyl-[protein] + CO2</text>
        <dbReference type="Rhea" id="RHEA:19189"/>
        <dbReference type="Rhea" id="RHEA-COMP:10474"/>
        <dbReference type="Rhea" id="RHEA-COMP:10478"/>
        <dbReference type="ChEBI" id="CHEBI:15361"/>
        <dbReference type="ChEBI" id="CHEBI:15378"/>
        <dbReference type="ChEBI" id="CHEBI:16526"/>
        <dbReference type="ChEBI" id="CHEBI:83099"/>
        <dbReference type="ChEBI" id="CHEBI:83111"/>
        <dbReference type="EC" id="1.2.4.1"/>
    </reaction>
</comment>
<dbReference type="PANTHER" id="PTHR43825:SF4">
    <property type="entry name" value="PYRUVATE DEHYDROGENASE E1 COMPONENT"/>
    <property type="match status" value="1"/>
</dbReference>
<evidence type="ECO:0000313" key="10">
    <source>
        <dbReference type="EMBL" id="SEC94172.1"/>
    </source>
</evidence>
<evidence type="ECO:0000256" key="1">
    <source>
        <dbReference type="ARBA" id="ARBA00001946"/>
    </source>
</evidence>
<comment type="similarity">
    <text evidence="3">Belongs to the transketolase family.</text>
</comment>
<dbReference type="Gene3D" id="3.40.50.920">
    <property type="match status" value="1"/>
</dbReference>
<sequence length="780" mass="83897">MNDARTIDAHTNQLAPRSSTPEALVEIEQRVLWLATSMIHHANRVRPNPTGLKVGGHQASCASMVSIMTSLWFEQLRPGDRVSVKPHASPVLHGINYLLGELDEKYLTTLREFGGLQSYPSRAKDPDPVDYSTGSVGIGATAPIWGAIARRYVDTTIGGAGTGRQYSLVGDAELDEGAVWEAILDTSVSELGEIVWIVDLNRQSLDRVVPNIAAGRLEAMFSAAGWQVLTVKFGTLLESLFTRAGGPALRSRILDMPNPEYQRLLRCGAEELRRRLPGDGPDAAAITSLIAELDDATLLRAIRNLGGHDLDALRAAYARIDDTRPTVIIAYTIKGRGLPTQGHPQNHSSLLTVEQYQQLATELGMDPNDPWARFAADSTAGRVCAATAETLTRKKVELATPPAVPADIGRTPSGTSTTQAALGRALLDLSRQAPDAAKRVVTVSPDVSSTTNLAGWLNKVGVWSPNERRNWFDDDAETIMHWREKPTGQHMELGIAETNLVGLMGELGATWSRWGQPLFPIGVMYDPFVERALEPWSYGIYAGGQSILVGTPSGVTLAAEGGAHQSIKTPSIGLEQPGCVSYEPAFAIDVEWTLLDSISRLGRPEGSSSYLRLSTRPVDQTLAAVPSDPAARERRRRQVVAGAYTLRHTDKPVVTLVGVGAMITETLTAADRLAEQGIAADVVCVTSPGLLFEAVQARRGLADGPSWILDQVFPADRAAPMVTVLDGHPHTLAFLTGINNVPGAALGVSKFGQVGSLDDVYRYHGIDTDSIVRAALDLTD</sequence>
<feature type="binding site" evidence="7">
    <location>
        <position position="171"/>
    </location>
    <ligand>
        <name>Mg(2+)</name>
        <dbReference type="ChEBI" id="CHEBI:18420"/>
    </ligand>
</feature>
<dbReference type="InterPro" id="IPR009014">
    <property type="entry name" value="Transketo_C/PFOR_II"/>
</dbReference>
<evidence type="ECO:0000256" key="7">
    <source>
        <dbReference type="PIRSR" id="PIRSR000156-1"/>
    </source>
</evidence>
<dbReference type="InterPro" id="IPR051157">
    <property type="entry name" value="PDH/Transketolase"/>
</dbReference>
<dbReference type="InterPro" id="IPR005474">
    <property type="entry name" value="Transketolase_N"/>
</dbReference>
<dbReference type="InterPro" id="IPR041621">
    <property type="entry name" value="PDH_E1_M"/>
</dbReference>
<dbReference type="InterPro" id="IPR029061">
    <property type="entry name" value="THDP-binding"/>
</dbReference>
<dbReference type="SUPFAM" id="SSF52518">
    <property type="entry name" value="Thiamin diphosphate-binding fold (THDP-binding)"/>
    <property type="match status" value="2"/>
</dbReference>
<proteinExistence type="inferred from homology"/>
<reference evidence="11" key="1">
    <citation type="submission" date="2016-10" db="EMBL/GenBank/DDBJ databases">
        <authorList>
            <person name="Varghese N."/>
            <person name="Submissions S."/>
        </authorList>
    </citation>
    <scope>NUCLEOTIDE SEQUENCE [LARGE SCALE GENOMIC DNA]</scope>
    <source>
        <strain evidence="11">DSM 44498</strain>
    </source>
</reference>
<dbReference type="EMBL" id="FNSV01000005">
    <property type="protein sequence ID" value="SEC94172.1"/>
    <property type="molecule type" value="Genomic_DNA"/>
</dbReference>
<protein>
    <recommendedName>
        <fullName evidence="4">Pyruvate dehydrogenase E1 component</fullName>
    </recommendedName>
</protein>
<dbReference type="InterPro" id="IPR004660">
    <property type="entry name" value="PDH_E1"/>
</dbReference>
<evidence type="ECO:0000256" key="2">
    <source>
        <dbReference type="ARBA" id="ARBA00001964"/>
    </source>
</evidence>
<keyword evidence="7" id="KW-0460">Magnesium</keyword>
<evidence type="ECO:0000259" key="9">
    <source>
        <dbReference type="SMART" id="SM00861"/>
    </source>
</evidence>
<keyword evidence="7" id="KW-0479">Metal-binding</keyword>
<evidence type="ECO:0000256" key="5">
    <source>
        <dbReference type="ARBA" id="ARBA00023052"/>
    </source>
</evidence>
<feature type="binding site" evidence="7">
    <location>
        <position position="203"/>
    </location>
    <ligand>
        <name>Mg(2+)</name>
        <dbReference type="ChEBI" id="CHEBI:18420"/>
    </ligand>
</feature>
<feature type="domain" description="Transketolase-like pyrimidine-binding" evidence="9">
    <location>
        <begin position="416"/>
        <end position="620"/>
    </location>
</feature>
<gene>
    <name evidence="10" type="ORF">SAMN04490239_6075</name>
</gene>
<feature type="region of interest" description="Disordered" evidence="8">
    <location>
        <begin position="1"/>
        <end position="20"/>
    </location>
</feature>
<dbReference type="PANTHER" id="PTHR43825">
    <property type="entry name" value="PYRUVATE DEHYDROGENASE E1 COMPONENT"/>
    <property type="match status" value="1"/>
</dbReference>
<organism evidence="10 11">
    <name type="scientific">Rhodococcus koreensis</name>
    <dbReference type="NCBI Taxonomy" id="99653"/>
    <lineage>
        <taxon>Bacteria</taxon>
        <taxon>Bacillati</taxon>
        <taxon>Actinomycetota</taxon>
        <taxon>Actinomycetes</taxon>
        <taxon>Mycobacteriales</taxon>
        <taxon>Nocardiaceae</taxon>
        <taxon>Rhodococcus</taxon>
    </lineage>
</organism>
<dbReference type="PIRSF" id="PIRSF000156">
    <property type="entry name" value="Pyruvate_dh_E1"/>
    <property type="match status" value="1"/>
</dbReference>
<comment type="cofactor">
    <cofactor evidence="2">
        <name>thiamine diphosphate</name>
        <dbReference type="ChEBI" id="CHEBI:58937"/>
    </cofactor>
</comment>
<keyword evidence="10" id="KW-0670">Pyruvate</keyword>
<keyword evidence="5" id="KW-0786">Thiamine pyrophosphate</keyword>
<evidence type="ECO:0000313" key="11">
    <source>
        <dbReference type="Proteomes" id="UP000183561"/>
    </source>
</evidence>
<evidence type="ECO:0000256" key="3">
    <source>
        <dbReference type="ARBA" id="ARBA00007131"/>
    </source>
</evidence>
<name>A0A1H4WLG5_9NOCA</name>